<dbReference type="RefSeq" id="WP_182303218.1">
    <property type="nucleotide sequence ID" value="NZ_CP041969.1"/>
</dbReference>
<sequence>MTTNTNTITISAVLNQQIANWNVLHMKLHNFHWYVKGPQFFTLHAKFEELYTEAAGHIDVLAERLLAVGGHPVATHADSLRLSTVKEATGEESAERMASAVAEDFSHLVGELRQGIKIAESLDDEDTADLLLGIKTGLEKHIWMLNAFVGQ</sequence>
<feature type="domain" description="Ferritin/DPS" evidence="3">
    <location>
        <begin position="13"/>
        <end position="150"/>
    </location>
</feature>
<dbReference type="PIRSF" id="PIRSF005900">
    <property type="entry name" value="Dps"/>
    <property type="match status" value="1"/>
</dbReference>
<evidence type="ECO:0000259" key="3">
    <source>
        <dbReference type="Pfam" id="PF00210"/>
    </source>
</evidence>
<proteinExistence type="inferred from homology"/>
<gene>
    <name evidence="4" type="ORF">FPL14_12290</name>
</gene>
<dbReference type="CDD" id="cd01043">
    <property type="entry name" value="DPS"/>
    <property type="match status" value="1"/>
</dbReference>
<dbReference type="PROSITE" id="PS00818">
    <property type="entry name" value="DPS_1"/>
    <property type="match status" value="1"/>
</dbReference>
<dbReference type="InterPro" id="IPR002177">
    <property type="entry name" value="DPS_DNA-bd"/>
</dbReference>
<comment type="similarity">
    <text evidence="1 2">Belongs to the Dps family.</text>
</comment>
<accession>A0A7G5BY42</accession>
<dbReference type="InterPro" id="IPR012347">
    <property type="entry name" value="Ferritin-like"/>
</dbReference>
<dbReference type="GO" id="GO:0008199">
    <property type="term" value="F:ferric iron binding"/>
    <property type="evidence" value="ECO:0007669"/>
    <property type="project" value="InterPro"/>
</dbReference>
<evidence type="ECO:0000256" key="1">
    <source>
        <dbReference type="ARBA" id="ARBA00009497"/>
    </source>
</evidence>
<dbReference type="Proteomes" id="UP000515679">
    <property type="component" value="Chromosome"/>
</dbReference>
<dbReference type="InterPro" id="IPR009078">
    <property type="entry name" value="Ferritin-like_SF"/>
</dbReference>
<keyword evidence="5" id="KW-1185">Reference proteome</keyword>
<dbReference type="PANTHER" id="PTHR42932:SF1">
    <property type="entry name" value="GENERAL STRESS PROTEIN 20U"/>
    <property type="match status" value="1"/>
</dbReference>
<organism evidence="4 5">
    <name type="scientific">Cohnella cholangitidis</name>
    <dbReference type="NCBI Taxonomy" id="2598458"/>
    <lineage>
        <taxon>Bacteria</taxon>
        <taxon>Bacillati</taxon>
        <taxon>Bacillota</taxon>
        <taxon>Bacilli</taxon>
        <taxon>Bacillales</taxon>
        <taxon>Paenibacillaceae</taxon>
        <taxon>Cohnella</taxon>
    </lineage>
</organism>
<reference evidence="4 5" key="1">
    <citation type="submission" date="2019-07" db="EMBL/GenBank/DDBJ databases">
        <authorList>
            <person name="Kim J.K."/>
            <person name="Cheong H.-M."/>
            <person name="Choi Y."/>
            <person name="Hwang K.J."/>
            <person name="Lee S."/>
            <person name="Choi C."/>
        </authorList>
    </citation>
    <scope>NUCLEOTIDE SEQUENCE [LARGE SCALE GENOMIC DNA]</scope>
    <source>
        <strain evidence="4 5">KS 22</strain>
    </source>
</reference>
<protein>
    <submittedName>
        <fullName evidence="4">DNA starvation/stationary phase protection protein</fullName>
    </submittedName>
</protein>
<evidence type="ECO:0000313" key="5">
    <source>
        <dbReference type="Proteomes" id="UP000515679"/>
    </source>
</evidence>
<evidence type="ECO:0000313" key="4">
    <source>
        <dbReference type="EMBL" id="QMV41876.1"/>
    </source>
</evidence>
<dbReference type="Gene3D" id="1.20.1260.10">
    <property type="match status" value="1"/>
</dbReference>
<evidence type="ECO:0000256" key="2">
    <source>
        <dbReference type="RuleBase" id="RU003875"/>
    </source>
</evidence>
<dbReference type="InterPro" id="IPR008331">
    <property type="entry name" value="Ferritin_DPS_dom"/>
</dbReference>
<dbReference type="AlphaFoldDB" id="A0A7G5BY42"/>
<dbReference type="GO" id="GO:0016722">
    <property type="term" value="F:oxidoreductase activity, acting on metal ions"/>
    <property type="evidence" value="ECO:0007669"/>
    <property type="project" value="InterPro"/>
</dbReference>
<dbReference type="EMBL" id="CP041969">
    <property type="protein sequence ID" value="QMV41876.1"/>
    <property type="molecule type" value="Genomic_DNA"/>
</dbReference>
<dbReference type="PRINTS" id="PR01346">
    <property type="entry name" value="HELNAPAPROT"/>
</dbReference>
<dbReference type="PANTHER" id="PTHR42932">
    <property type="entry name" value="GENERAL STRESS PROTEIN 20U"/>
    <property type="match status" value="1"/>
</dbReference>
<dbReference type="Pfam" id="PF00210">
    <property type="entry name" value="Ferritin"/>
    <property type="match status" value="1"/>
</dbReference>
<dbReference type="SUPFAM" id="SSF47240">
    <property type="entry name" value="Ferritin-like"/>
    <property type="match status" value="1"/>
</dbReference>
<dbReference type="InterPro" id="IPR023188">
    <property type="entry name" value="DPS_DNA-bd_CS"/>
</dbReference>
<dbReference type="KEGG" id="cchl:FPL14_12290"/>
<name>A0A7G5BY42_9BACL</name>